<sequence length="302" mass="35036">MENEEDPVKRQQRCWAYSLFPILGLSQPHRHGKKEANSKKMETMEKTEIIKVLQQLGVGFGNLIATRENISLGYQPKMSDQAESLECGMFGSGYNKQKLSLFYINVIKYSYREDKLREQKEQHMDNWSQRQWIVEWQYCYRRHIRHSGCVYSYNSYGVTHKYRNEDPISPPYTKCVQIWLFNHCWHVDLSETLDAPTPRTSPRSPAGNTLQVSLRYFKGLCFNINLVEVILKEVCVSVLVYLNKFSKDEFCLQLSEGSYSKIQKKACPATMLKRQTTNDTITEVPPASIQYVASAVSRSKVA</sequence>
<keyword evidence="2" id="KW-1185">Reference proteome</keyword>
<evidence type="ECO:0000313" key="2">
    <source>
        <dbReference type="Proteomes" id="UP000245207"/>
    </source>
</evidence>
<comment type="caution">
    <text evidence="1">The sequence shown here is derived from an EMBL/GenBank/DDBJ whole genome shotgun (WGS) entry which is preliminary data.</text>
</comment>
<gene>
    <name evidence="1" type="ORF">CTI12_AA259550</name>
</gene>
<dbReference type="AlphaFoldDB" id="A0A2U1NIR8"/>
<dbReference type="EMBL" id="PKPP01002742">
    <property type="protein sequence ID" value="PWA73413.1"/>
    <property type="molecule type" value="Genomic_DNA"/>
</dbReference>
<accession>A0A2U1NIR8</accession>
<dbReference type="STRING" id="35608.A0A2U1NIR8"/>
<name>A0A2U1NIR8_ARTAN</name>
<evidence type="ECO:0000313" key="1">
    <source>
        <dbReference type="EMBL" id="PWA73413.1"/>
    </source>
</evidence>
<dbReference type="Proteomes" id="UP000245207">
    <property type="component" value="Unassembled WGS sequence"/>
</dbReference>
<proteinExistence type="predicted"/>
<organism evidence="1 2">
    <name type="scientific">Artemisia annua</name>
    <name type="common">Sweet wormwood</name>
    <dbReference type="NCBI Taxonomy" id="35608"/>
    <lineage>
        <taxon>Eukaryota</taxon>
        <taxon>Viridiplantae</taxon>
        <taxon>Streptophyta</taxon>
        <taxon>Embryophyta</taxon>
        <taxon>Tracheophyta</taxon>
        <taxon>Spermatophyta</taxon>
        <taxon>Magnoliopsida</taxon>
        <taxon>eudicotyledons</taxon>
        <taxon>Gunneridae</taxon>
        <taxon>Pentapetalae</taxon>
        <taxon>asterids</taxon>
        <taxon>campanulids</taxon>
        <taxon>Asterales</taxon>
        <taxon>Asteraceae</taxon>
        <taxon>Asteroideae</taxon>
        <taxon>Anthemideae</taxon>
        <taxon>Artemisiinae</taxon>
        <taxon>Artemisia</taxon>
    </lineage>
</organism>
<protein>
    <submittedName>
        <fullName evidence="1">Inter-alpha-trypsin inhibitor heavy chain-related protein</fullName>
    </submittedName>
</protein>
<reference evidence="1 2" key="1">
    <citation type="journal article" date="2018" name="Mol. Plant">
        <title>The genome of Artemisia annua provides insight into the evolution of Asteraceae family and artemisinin biosynthesis.</title>
        <authorList>
            <person name="Shen Q."/>
            <person name="Zhang L."/>
            <person name="Liao Z."/>
            <person name="Wang S."/>
            <person name="Yan T."/>
            <person name="Shi P."/>
            <person name="Liu M."/>
            <person name="Fu X."/>
            <person name="Pan Q."/>
            <person name="Wang Y."/>
            <person name="Lv Z."/>
            <person name="Lu X."/>
            <person name="Zhang F."/>
            <person name="Jiang W."/>
            <person name="Ma Y."/>
            <person name="Chen M."/>
            <person name="Hao X."/>
            <person name="Li L."/>
            <person name="Tang Y."/>
            <person name="Lv G."/>
            <person name="Zhou Y."/>
            <person name="Sun X."/>
            <person name="Brodelius P.E."/>
            <person name="Rose J.K.C."/>
            <person name="Tang K."/>
        </authorList>
    </citation>
    <scope>NUCLEOTIDE SEQUENCE [LARGE SCALE GENOMIC DNA]</scope>
    <source>
        <strain evidence="2">cv. Huhao1</strain>
        <tissue evidence="1">Leaf</tissue>
    </source>
</reference>